<proteinExistence type="predicted"/>
<evidence type="ECO:0008006" key="2">
    <source>
        <dbReference type="Google" id="ProtNLM"/>
    </source>
</evidence>
<accession>A0A382GQ05</accession>
<name>A0A382GQ05_9ZZZZ</name>
<gene>
    <name evidence="1" type="ORF">METZ01_LOCUS230064</name>
</gene>
<protein>
    <recommendedName>
        <fullName evidence="2">MORN repeat-containing protein</fullName>
    </recommendedName>
</protein>
<dbReference type="EMBL" id="UINC01056778">
    <property type="protein sequence ID" value="SVB77210.1"/>
    <property type="molecule type" value="Genomic_DNA"/>
</dbReference>
<sequence length="115" mass="12640">MKIIRNSCFVLVALLMIGCTQYVIKQSEGILTSSNGDTFEGVLKDGKPLSGSLYDKQGFEKEVSDFDTTDIKEGEGTFTFENGETFEGVMKDGKPWDGALYDKGGFEKKIFSKGV</sequence>
<evidence type="ECO:0000313" key="1">
    <source>
        <dbReference type="EMBL" id="SVB77210.1"/>
    </source>
</evidence>
<dbReference type="SUPFAM" id="SSF82185">
    <property type="entry name" value="Histone H3 K4-specific methyltransferase SET7/9 N-terminal domain"/>
    <property type="match status" value="1"/>
</dbReference>
<reference evidence="1" key="1">
    <citation type="submission" date="2018-05" db="EMBL/GenBank/DDBJ databases">
        <authorList>
            <person name="Lanie J.A."/>
            <person name="Ng W.-L."/>
            <person name="Kazmierczak K.M."/>
            <person name="Andrzejewski T.M."/>
            <person name="Davidsen T.M."/>
            <person name="Wayne K.J."/>
            <person name="Tettelin H."/>
            <person name="Glass J.I."/>
            <person name="Rusch D."/>
            <person name="Podicherti R."/>
            <person name="Tsui H.-C.T."/>
            <person name="Winkler M.E."/>
        </authorList>
    </citation>
    <scope>NUCLEOTIDE SEQUENCE</scope>
</reference>
<dbReference type="PROSITE" id="PS51257">
    <property type="entry name" value="PROKAR_LIPOPROTEIN"/>
    <property type="match status" value="1"/>
</dbReference>
<dbReference type="AlphaFoldDB" id="A0A382GQ05"/>
<organism evidence="1">
    <name type="scientific">marine metagenome</name>
    <dbReference type="NCBI Taxonomy" id="408172"/>
    <lineage>
        <taxon>unclassified sequences</taxon>
        <taxon>metagenomes</taxon>
        <taxon>ecological metagenomes</taxon>
    </lineage>
</organism>